<sequence length="105" mass="12271">MCQLTHVVLVFVNYKEFCNVTAPPDSQNCLPQNHFYYPVLQYKWRDGRVGLRRHVKAVISSEAWVRIPLSSFCVVPKFVVPDLGWSSFYYNKVKRSNPLGIKEYT</sequence>
<dbReference type="Proteomes" id="UP000077315">
    <property type="component" value="Unassembled WGS sequence"/>
</dbReference>
<accession>A0A162UJG3</accession>
<evidence type="ECO:0000313" key="2">
    <source>
        <dbReference type="Proteomes" id="UP000077315"/>
    </source>
</evidence>
<dbReference type="AlphaFoldDB" id="A0A162UJG3"/>
<dbReference type="GeneID" id="29003634"/>
<gene>
    <name evidence="1" type="ORF">PHYBLDRAFT_72834</name>
</gene>
<dbReference type="RefSeq" id="XP_018293763.1">
    <property type="nucleotide sequence ID" value="XM_018442728.1"/>
</dbReference>
<proteinExistence type="predicted"/>
<evidence type="ECO:0000313" key="1">
    <source>
        <dbReference type="EMBL" id="OAD75723.1"/>
    </source>
</evidence>
<protein>
    <submittedName>
        <fullName evidence="1">Uncharacterized protein</fullName>
    </submittedName>
</protein>
<reference evidence="2" key="1">
    <citation type="submission" date="2015-06" db="EMBL/GenBank/DDBJ databases">
        <title>Expansion of signal transduction pathways in fungi by whole-genome duplication.</title>
        <authorList>
            <consortium name="DOE Joint Genome Institute"/>
            <person name="Corrochano L.M."/>
            <person name="Kuo A."/>
            <person name="Marcet-Houben M."/>
            <person name="Polaino S."/>
            <person name="Salamov A."/>
            <person name="Villalobos J.M."/>
            <person name="Alvarez M.I."/>
            <person name="Avalos J."/>
            <person name="Benito E.P."/>
            <person name="Benoit I."/>
            <person name="Burger G."/>
            <person name="Camino L.P."/>
            <person name="Canovas D."/>
            <person name="Cerda-Olmedo E."/>
            <person name="Cheng J.-F."/>
            <person name="Dominguez A."/>
            <person name="Elias M."/>
            <person name="Eslava A.P."/>
            <person name="Glaser F."/>
            <person name="Grimwood J."/>
            <person name="Gutierrez G."/>
            <person name="Heitman J."/>
            <person name="Henrissat B."/>
            <person name="Iturriaga E.A."/>
            <person name="Lang B.F."/>
            <person name="Lavin J.L."/>
            <person name="Lee S."/>
            <person name="Li W."/>
            <person name="Lindquist E."/>
            <person name="Lopez-Garcia S."/>
            <person name="Luque E.M."/>
            <person name="Marcos A.T."/>
            <person name="Martin J."/>
            <person name="McCluskey K."/>
            <person name="Medina H.R."/>
            <person name="Miralles-Duran A."/>
            <person name="Miyazaki A."/>
            <person name="Munoz-Torres E."/>
            <person name="Oguiza J.A."/>
            <person name="Ohm R."/>
            <person name="Olmedo M."/>
            <person name="Orejas M."/>
            <person name="Ortiz-Castellanos L."/>
            <person name="Pisabarro A.G."/>
            <person name="Rodriguez-Romero J."/>
            <person name="Ruiz-Herrera J."/>
            <person name="Ruiz-Vazquez R."/>
            <person name="Sanz C."/>
            <person name="Schackwitz W."/>
            <person name="Schmutz J."/>
            <person name="Shahriari M."/>
            <person name="Shelest E."/>
            <person name="Silva-Franco F."/>
            <person name="Soanes D."/>
            <person name="Syed K."/>
            <person name="Tagua V.G."/>
            <person name="Talbot N.J."/>
            <person name="Thon M."/>
            <person name="De vries R.P."/>
            <person name="Wiebenga A."/>
            <person name="Yadav J.S."/>
            <person name="Braun E.L."/>
            <person name="Baker S."/>
            <person name="Garre V."/>
            <person name="Horwitz B."/>
            <person name="Torres-Martinez S."/>
            <person name="Idnurm A."/>
            <person name="Herrera-Estrella A."/>
            <person name="Gabaldon T."/>
            <person name="Grigoriev I.V."/>
        </authorList>
    </citation>
    <scope>NUCLEOTIDE SEQUENCE [LARGE SCALE GENOMIC DNA]</scope>
    <source>
        <strain evidence="2">NRRL 1555(-)</strain>
    </source>
</reference>
<organism evidence="1 2">
    <name type="scientific">Phycomyces blakesleeanus (strain ATCC 8743b / DSM 1359 / FGSC 10004 / NBRC 33097 / NRRL 1555)</name>
    <dbReference type="NCBI Taxonomy" id="763407"/>
    <lineage>
        <taxon>Eukaryota</taxon>
        <taxon>Fungi</taxon>
        <taxon>Fungi incertae sedis</taxon>
        <taxon>Mucoromycota</taxon>
        <taxon>Mucoromycotina</taxon>
        <taxon>Mucoromycetes</taxon>
        <taxon>Mucorales</taxon>
        <taxon>Phycomycetaceae</taxon>
        <taxon>Phycomyces</taxon>
    </lineage>
</organism>
<keyword evidence="2" id="KW-1185">Reference proteome</keyword>
<name>A0A162UJG3_PHYB8</name>
<dbReference type="VEuPathDB" id="FungiDB:PHYBLDRAFT_72834"/>
<dbReference type="InParanoid" id="A0A162UJG3"/>
<dbReference type="EMBL" id="KV440977">
    <property type="protein sequence ID" value="OAD75723.1"/>
    <property type="molecule type" value="Genomic_DNA"/>
</dbReference>